<evidence type="ECO:0000256" key="4">
    <source>
        <dbReference type="ARBA" id="ARBA00022989"/>
    </source>
</evidence>
<feature type="region of interest" description="Disordered" evidence="6">
    <location>
        <begin position="1"/>
        <end position="47"/>
    </location>
</feature>
<sequence>MPAGPPCPLWAPPSRRRRTRSTGSWQRCGTAGPATQSDAPAREDQTGDRSVRLIDRYILLQVMPPLGVSLAVLLVGLVLERILRLFNIIAQQGQPFGSILAMALNLVPHYLGLALPAAFFISLFLVAARFSEENELDAIRSCGLSIRRFSRPLIGLGLVLAVVAFALYGYLQPYSRYAYRAILHTVTSAPWDASVVAGTFVDPGDGYTIYADRMDDGGAGLENVFVHERRKDGATITTTAARGLMRLSDDHRWLRVVLEDAVQIRDTGIATPTVVAFDRLTLTRPFTLAEPRFRRRGKGERELTLTELRAELDDPWSTIPDDALRAEFHSRLVRSVSLLVLPMLAIPMGLAAKRTFRWQGIALAAVILLLYHHTLQFGASLAALGRVDPRLSLWGPFVVFTIACAVLFLTLERRAGVLPFDALFTRLDAVTRGIAGWARRRMPDRKAPR</sequence>
<comment type="caution">
    <text evidence="8">The sequence shown here is derived from an EMBL/GenBank/DDBJ whole genome shotgun (WGS) entry which is preliminary data.</text>
</comment>
<feature type="transmembrane region" description="Helical" evidence="7">
    <location>
        <begin position="152"/>
        <end position="171"/>
    </location>
</feature>
<feature type="compositionally biased region" description="Polar residues" evidence="6">
    <location>
        <begin position="23"/>
        <end position="38"/>
    </location>
</feature>
<dbReference type="PANTHER" id="PTHR33529">
    <property type="entry name" value="SLR0882 PROTEIN-RELATED"/>
    <property type="match status" value="1"/>
</dbReference>
<evidence type="ECO:0000256" key="2">
    <source>
        <dbReference type="ARBA" id="ARBA00022475"/>
    </source>
</evidence>
<dbReference type="Proteomes" id="UP000324065">
    <property type="component" value="Unassembled WGS sequence"/>
</dbReference>
<keyword evidence="4 7" id="KW-1133">Transmembrane helix</keyword>
<gene>
    <name evidence="8" type="ORF">F1188_17895</name>
</gene>
<evidence type="ECO:0000256" key="1">
    <source>
        <dbReference type="ARBA" id="ARBA00004651"/>
    </source>
</evidence>
<evidence type="ECO:0000256" key="6">
    <source>
        <dbReference type="SAM" id="MobiDB-lite"/>
    </source>
</evidence>
<comment type="subcellular location">
    <subcellularLocation>
        <location evidence="1">Cell membrane</location>
        <topology evidence="1">Multi-pass membrane protein</topology>
    </subcellularLocation>
</comment>
<accession>A0A5M6I7F7</accession>
<dbReference type="GO" id="GO:0015920">
    <property type="term" value="P:lipopolysaccharide transport"/>
    <property type="evidence" value="ECO:0007669"/>
    <property type="project" value="TreeGrafter"/>
</dbReference>
<name>A0A5M6I7F7_9PROT</name>
<dbReference type="EMBL" id="VWPJ01000024">
    <property type="protein sequence ID" value="KAA5604063.1"/>
    <property type="molecule type" value="Genomic_DNA"/>
</dbReference>
<feature type="transmembrane region" description="Helical" evidence="7">
    <location>
        <begin position="362"/>
        <end position="385"/>
    </location>
</feature>
<evidence type="ECO:0000256" key="3">
    <source>
        <dbReference type="ARBA" id="ARBA00022692"/>
    </source>
</evidence>
<feature type="transmembrane region" description="Helical" evidence="7">
    <location>
        <begin position="332"/>
        <end position="350"/>
    </location>
</feature>
<keyword evidence="9" id="KW-1185">Reference proteome</keyword>
<organism evidence="8 9">
    <name type="scientific">Roseospira marina</name>
    <dbReference type="NCBI Taxonomy" id="140057"/>
    <lineage>
        <taxon>Bacteria</taxon>
        <taxon>Pseudomonadati</taxon>
        <taxon>Pseudomonadota</taxon>
        <taxon>Alphaproteobacteria</taxon>
        <taxon>Rhodospirillales</taxon>
        <taxon>Rhodospirillaceae</taxon>
        <taxon>Roseospira</taxon>
    </lineage>
</organism>
<feature type="transmembrane region" description="Helical" evidence="7">
    <location>
        <begin position="391"/>
        <end position="411"/>
    </location>
</feature>
<dbReference type="OrthoDB" id="7057792at2"/>
<keyword evidence="5 7" id="KW-0472">Membrane</keyword>
<keyword evidence="3 7" id="KW-0812">Transmembrane</keyword>
<evidence type="ECO:0000256" key="5">
    <source>
        <dbReference type="ARBA" id="ARBA00023136"/>
    </source>
</evidence>
<feature type="compositionally biased region" description="Pro residues" evidence="6">
    <location>
        <begin position="1"/>
        <end position="11"/>
    </location>
</feature>
<protein>
    <submittedName>
        <fullName evidence="8">YjgP/YjgQ family permease</fullName>
    </submittedName>
</protein>
<evidence type="ECO:0000313" key="9">
    <source>
        <dbReference type="Proteomes" id="UP000324065"/>
    </source>
</evidence>
<evidence type="ECO:0000256" key="7">
    <source>
        <dbReference type="SAM" id="Phobius"/>
    </source>
</evidence>
<dbReference type="GO" id="GO:0043190">
    <property type="term" value="C:ATP-binding cassette (ABC) transporter complex"/>
    <property type="evidence" value="ECO:0007669"/>
    <property type="project" value="TreeGrafter"/>
</dbReference>
<proteinExistence type="predicted"/>
<dbReference type="Pfam" id="PF03739">
    <property type="entry name" value="LptF_LptG"/>
    <property type="match status" value="1"/>
</dbReference>
<dbReference type="PANTHER" id="PTHR33529:SF6">
    <property type="entry name" value="YJGP_YJGQ FAMILY PERMEASE"/>
    <property type="match status" value="1"/>
</dbReference>
<reference evidence="8 9" key="1">
    <citation type="submission" date="2019-09" db="EMBL/GenBank/DDBJ databases">
        <title>Genome sequence of Roseospira marina, one of the more divergent members of the non-sulfur purple photosynthetic bacterial family, the Rhodospirillaceae.</title>
        <authorList>
            <person name="Meyer T."/>
            <person name="Kyndt J."/>
        </authorList>
    </citation>
    <scope>NUCLEOTIDE SEQUENCE [LARGE SCALE GENOMIC DNA]</scope>
    <source>
        <strain evidence="8 9">DSM 15113</strain>
    </source>
</reference>
<keyword evidence="2" id="KW-1003">Cell membrane</keyword>
<feature type="transmembrane region" description="Helical" evidence="7">
    <location>
        <begin position="110"/>
        <end position="131"/>
    </location>
</feature>
<dbReference type="InterPro" id="IPR005495">
    <property type="entry name" value="LptG/LptF_permease"/>
</dbReference>
<dbReference type="AlphaFoldDB" id="A0A5M6I7F7"/>
<evidence type="ECO:0000313" key="8">
    <source>
        <dbReference type="EMBL" id="KAA5604063.1"/>
    </source>
</evidence>
<feature type="transmembrane region" description="Helical" evidence="7">
    <location>
        <begin position="57"/>
        <end position="79"/>
    </location>
</feature>